<dbReference type="Proteomes" id="UP000565089">
    <property type="component" value="Unassembled WGS sequence"/>
</dbReference>
<name>A0A7W7DVP9_9ACTN</name>
<sequence length="31" mass="3750">MATWFRTYYEDEDLWPYFEADAEGWDGGATR</sequence>
<keyword evidence="2" id="KW-1185">Reference proteome</keyword>
<organism evidence="1 2">
    <name type="scientific">Streptomyces luteogriseus</name>
    <dbReference type="NCBI Taxonomy" id="68233"/>
    <lineage>
        <taxon>Bacteria</taxon>
        <taxon>Bacillati</taxon>
        <taxon>Actinomycetota</taxon>
        <taxon>Actinomycetes</taxon>
        <taxon>Kitasatosporales</taxon>
        <taxon>Streptomycetaceae</taxon>
        <taxon>Streptomyces</taxon>
    </lineage>
</organism>
<proteinExistence type="predicted"/>
<dbReference type="EMBL" id="JACHMS010000001">
    <property type="protein sequence ID" value="MBB4717818.1"/>
    <property type="molecule type" value="Genomic_DNA"/>
</dbReference>
<evidence type="ECO:0000313" key="2">
    <source>
        <dbReference type="Proteomes" id="UP000565089"/>
    </source>
</evidence>
<accession>A0A7W7DVP9</accession>
<evidence type="ECO:0000313" key="1">
    <source>
        <dbReference type="EMBL" id="MBB4717818.1"/>
    </source>
</evidence>
<protein>
    <submittedName>
        <fullName evidence="1">Uncharacterized protein</fullName>
    </submittedName>
</protein>
<comment type="caution">
    <text evidence="1">The sequence shown here is derived from an EMBL/GenBank/DDBJ whole genome shotgun (WGS) entry which is preliminary data.</text>
</comment>
<reference evidence="1 2" key="1">
    <citation type="submission" date="2020-08" db="EMBL/GenBank/DDBJ databases">
        <title>Sequencing the genomes of 1000 actinobacteria strains.</title>
        <authorList>
            <person name="Klenk H.-P."/>
        </authorList>
    </citation>
    <scope>NUCLEOTIDE SEQUENCE [LARGE SCALE GENOMIC DNA]</scope>
    <source>
        <strain evidence="1 2">DSM 40483</strain>
    </source>
</reference>
<dbReference type="AlphaFoldDB" id="A0A7W7DVP9"/>
<gene>
    <name evidence="1" type="ORF">BJ965_007700</name>
</gene>